<keyword evidence="3" id="KW-1185">Reference proteome</keyword>
<protein>
    <submittedName>
        <fullName evidence="2">Uncharacterized protein</fullName>
    </submittedName>
</protein>
<feature type="compositionally biased region" description="Basic and acidic residues" evidence="1">
    <location>
        <begin position="271"/>
        <end position="294"/>
    </location>
</feature>
<evidence type="ECO:0000313" key="2">
    <source>
        <dbReference type="EMBL" id="KAK1766398.1"/>
    </source>
</evidence>
<evidence type="ECO:0000313" key="3">
    <source>
        <dbReference type="Proteomes" id="UP001244011"/>
    </source>
</evidence>
<evidence type="ECO:0000256" key="1">
    <source>
        <dbReference type="SAM" id="MobiDB-lite"/>
    </source>
</evidence>
<dbReference type="Proteomes" id="UP001244011">
    <property type="component" value="Unassembled WGS sequence"/>
</dbReference>
<dbReference type="RefSeq" id="XP_060282611.1">
    <property type="nucleotide sequence ID" value="XM_060424682.1"/>
</dbReference>
<feature type="region of interest" description="Disordered" evidence="1">
    <location>
        <begin position="271"/>
        <end position="344"/>
    </location>
</feature>
<comment type="caution">
    <text evidence="2">The sequence shown here is derived from an EMBL/GenBank/DDBJ whole genome shotgun (WGS) entry which is preliminary data.</text>
</comment>
<feature type="compositionally biased region" description="Basic and acidic residues" evidence="1">
    <location>
        <begin position="331"/>
        <end position="340"/>
    </location>
</feature>
<name>A0AAJ0BZP1_9PEZI</name>
<reference evidence="2" key="1">
    <citation type="submission" date="2023-06" db="EMBL/GenBank/DDBJ databases">
        <title>Genome-scale phylogeny and comparative genomics of the fungal order Sordariales.</title>
        <authorList>
            <consortium name="Lawrence Berkeley National Laboratory"/>
            <person name="Hensen N."/>
            <person name="Bonometti L."/>
            <person name="Westerberg I."/>
            <person name="Brannstrom I.O."/>
            <person name="Guillou S."/>
            <person name="Cros-Aarteil S."/>
            <person name="Calhoun S."/>
            <person name="Haridas S."/>
            <person name="Kuo A."/>
            <person name="Mondo S."/>
            <person name="Pangilinan J."/>
            <person name="Riley R."/>
            <person name="Labutti K."/>
            <person name="Andreopoulos B."/>
            <person name="Lipzen A."/>
            <person name="Chen C."/>
            <person name="Yanf M."/>
            <person name="Daum C."/>
            <person name="Ng V."/>
            <person name="Clum A."/>
            <person name="Steindorff A."/>
            <person name="Ohm R."/>
            <person name="Martin F."/>
            <person name="Silar P."/>
            <person name="Natvig D."/>
            <person name="Lalanne C."/>
            <person name="Gautier V."/>
            <person name="Ament-Velasquez S.L."/>
            <person name="Kruys A."/>
            <person name="Hutchinson M.I."/>
            <person name="Powell A.J."/>
            <person name="Barry K."/>
            <person name="Miller A.N."/>
            <person name="Grigoriev I.V."/>
            <person name="Debuchy R."/>
            <person name="Gladieux P."/>
            <person name="Thoren M.H."/>
            <person name="Johannesson H."/>
        </authorList>
    </citation>
    <scope>NUCLEOTIDE SEQUENCE</scope>
    <source>
        <strain evidence="2">8032-3</strain>
    </source>
</reference>
<feature type="region of interest" description="Disordered" evidence="1">
    <location>
        <begin position="179"/>
        <end position="206"/>
    </location>
</feature>
<accession>A0AAJ0BZP1</accession>
<dbReference type="GeneID" id="85307869"/>
<proteinExistence type="predicted"/>
<dbReference type="AlphaFoldDB" id="A0AAJ0BZP1"/>
<organism evidence="2 3">
    <name type="scientific">Phialemonium atrogriseum</name>
    <dbReference type="NCBI Taxonomy" id="1093897"/>
    <lineage>
        <taxon>Eukaryota</taxon>
        <taxon>Fungi</taxon>
        <taxon>Dikarya</taxon>
        <taxon>Ascomycota</taxon>
        <taxon>Pezizomycotina</taxon>
        <taxon>Sordariomycetes</taxon>
        <taxon>Sordariomycetidae</taxon>
        <taxon>Cephalothecales</taxon>
        <taxon>Cephalothecaceae</taxon>
        <taxon>Phialemonium</taxon>
    </lineage>
</organism>
<sequence>MCQPTLEPSVMAILKAAELHVTTDELEPVPSPRHQRRYQVRVPDGRALELVLPPSSMARLLRSEQSLINSEAAVVRWIRELVSHETSRGQRPSTKEAAVTSPSSEPELPDLLPKLVHHCAAPKEFGIPYSIFQRNRGTAISALPGGLTEKERSHVDFQRGRLTRRLSDMRSPSGRFGLAASVLSEGPSPRRSDGSQSPPGPGGTRTWSAAFHSMLEGILRDGEDMAVTISYSAIRRHFKRLRYLLDSVMVPRLVIIDGADHSNVLVTWTEGRSDDTRSGKQRRKTEDTNPERDFTGGGGSSTTRKLSDEDVDDGKRGDGKKQDDGDEEKADDEKYGEGDYKGMGTTKKQTIRVTGLRDWSNCVFGDPLFATAFSDDPSDAFLRGFYGSDQPAVESPNRCEDDDVPIGDEPNSHIRLLLYQAYHAIVSIVREFYGQRTERSRMELAARKKLTETLAQLDGVDDEPKRRHRRPSGEMSPAKKVRQSPDVGP</sequence>
<feature type="region of interest" description="Disordered" evidence="1">
    <location>
        <begin position="85"/>
        <end position="106"/>
    </location>
</feature>
<gene>
    <name evidence="2" type="ORF">QBC33DRAFT_453397</name>
</gene>
<dbReference type="EMBL" id="MU839011">
    <property type="protein sequence ID" value="KAK1766398.1"/>
    <property type="molecule type" value="Genomic_DNA"/>
</dbReference>
<feature type="region of interest" description="Disordered" evidence="1">
    <location>
        <begin position="455"/>
        <end position="489"/>
    </location>
</feature>
<feature type="compositionally biased region" description="Basic and acidic residues" evidence="1">
    <location>
        <begin position="305"/>
        <end position="323"/>
    </location>
</feature>